<accession>A0ABN2Y5K4</accession>
<dbReference type="InterPro" id="IPR036388">
    <property type="entry name" value="WH-like_DNA-bd_sf"/>
</dbReference>
<proteinExistence type="predicted"/>
<keyword evidence="7" id="KW-1185">Reference proteome</keyword>
<dbReference type="PANTHER" id="PTHR30136">
    <property type="entry name" value="HELIX-TURN-HELIX TRANSCRIPTIONAL REGULATOR, ICLR FAMILY"/>
    <property type="match status" value="1"/>
</dbReference>
<dbReference type="Pfam" id="PF01614">
    <property type="entry name" value="IclR_C"/>
    <property type="match status" value="2"/>
</dbReference>
<protein>
    <submittedName>
        <fullName evidence="6">IclR family transcriptional regulator</fullName>
    </submittedName>
</protein>
<evidence type="ECO:0000256" key="2">
    <source>
        <dbReference type="ARBA" id="ARBA00023125"/>
    </source>
</evidence>
<sequence>MSSLESPNSNRSLERVAAILDAVNHSSASASEIARRTGLSVSTTHRLALSMTEYGFLRRAENGDFRLGSRFVQSALEKVALPVLTALRDATAESAQLWIRRGDDRICVLSSDSHQELRASLPPGSRLALPAGSSGHLLAHAPEALEQMEAHGWVESSGRRTPGLGSVSAPVNLRGQVIAAVCLAMPLARVTTSPGQDFGKAVADAALRISQDLEQAAP</sequence>
<feature type="domain" description="HTH iclR-type" evidence="4">
    <location>
        <begin position="10"/>
        <end position="69"/>
    </location>
</feature>
<dbReference type="Proteomes" id="UP001500166">
    <property type="component" value="Unassembled WGS sequence"/>
</dbReference>
<gene>
    <name evidence="6" type="ORF">GCM10009824_24180</name>
</gene>
<dbReference type="Gene3D" id="1.10.10.10">
    <property type="entry name" value="Winged helix-like DNA-binding domain superfamily/Winged helix DNA-binding domain"/>
    <property type="match status" value="1"/>
</dbReference>
<dbReference type="PANTHER" id="PTHR30136:SF39">
    <property type="entry name" value="TRANSCRIPTIONAL REGULATORY PROTEIN"/>
    <property type="match status" value="1"/>
</dbReference>
<dbReference type="PROSITE" id="PS51077">
    <property type="entry name" value="HTH_ICLR"/>
    <property type="match status" value="1"/>
</dbReference>
<dbReference type="RefSeq" id="WP_190782118.1">
    <property type="nucleotide sequence ID" value="NZ_BAAAQA010000027.1"/>
</dbReference>
<feature type="domain" description="IclR-ED" evidence="5">
    <location>
        <begin position="63"/>
        <end position="215"/>
    </location>
</feature>
<keyword evidence="1" id="KW-0805">Transcription regulation</keyword>
<evidence type="ECO:0000259" key="5">
    <source>
        <dbReference type="PROSITE" id="PS51078"/>
    </source>
</evidence>
<dbReference type="SUPFAM" id="SSF55781">
    <property type="entry name" value="GAF domain-like"/>
    <property type="match status" value="1"/>
</dbReference>
<comment type="caution">
    <text evidence="6">The sequence shown here is derived from an EMBL/GenBank/DDBJ whole genome shotgun (WGS) entry which is preliminary data.</text>
</comment>
<dbReference type="InterPro" id="IPR036390">
    <property type="entry name" value="WH_DNA-bd_sf"/>
</dbReference>
<evidence type="ECO:0000256" key="1">
    <source>
        <dbReference type="ARBA" id="ARBA00023015"/>
    </source>
</evidence>
<dbReference type="PROSITE" id="PS51078">
    <property type="entry name" value="ICLR_ED"/>
    <property type="match status" value="1"/>
</dbReference>
<dbReference type="EMBL" id="BAAAQA010000027">
    <property type="protein sequence ID" value="GAA2121597.1"/>
    <property type="molecule type" value="Genomic_DNA"/>
</dbReference>
<reference evidence="6 7" key="1">
    <citation type="journal article" date="2019" name="Int. J. Syst. Evol. Microbiol.">
        <title>The Global Catalogue of Microorganisms (GCM) 10K type strain sequencing project: providing services to taxonomists for standard genome sequencing and annotation.</title>
        <authorList>
            <consortium name="The Broad Institute Genomics Platform"/>
            <consortium name="The Broad Institute Genome Sequencing Center for Infectious Disease"/>
            <person name="Wu L."/>
            <person name="Ma J."/>
        </authorList>
    </citation>
    <scope>NUCLEOTIDE SEQUENCE [LARGE SCALE GENOMIC DNA]</scope>
    <source>
        <strain evidence="6 7">JCM 15914</strain>
    </source>
</reference>
<evidence type="ECO:0000313" key="6">
    <source>
        <dbReference type="EMBL" id="GAA2121597.1"/>
    </source>
</evidence>
<dbReference type="SUPFAM" id="SSF46785">
    <property type="entry name" value="Winged helix' DNA-binding domain"/>
    <property type="match status" value="1"/>
</dbReference>
<keyword evidence="2" id="KW-0238">DNA-binding</keyword>
<organism evidence="6 7">
    <name type="scientific">Kocuria atrinae</name>
    <dbReference type="NCBI Taxonomy" id="592377"/>
    <lineage>
        <taxon>Bacteria</taxon>
        <taxon>Bacillati</taxon>
        <taxon>Actinomycetota</taxon>
        <taxon>Actinomycetes</taxon>
        <taxon>Micrococcales</taxon>
        <taxon>Micrococcaceae</taxon>
        <taxon>Kocuria</taxon>
    </lineage>
</organism>
<evidence type="ECO:0000313" key="7">
    <source>
        <dbReference type="Proteomes" id="UP001500166"/>
    </source>
</evidence>
<dbReference type="Pfam" id="PF09339">
    <property type="entry name" value="HTH_IclR"/>
    <property type="match status" value="1"/>
</dbReference>
<evidence type="ECO:0000256" key="3">
    <source>
        <dbReference type="ARBA" id="ARBA00023163"/>
    </source>
</evidence>
<evidence type="ECO:0000259" key="4">
    <source>
        <dbReference type="PROSITE" id="PS51077"/>
    </source>
</evidence>
<dbReference type="InterPro" id="IPR050707">
    <property type="entry name" value="HTH_MetabolicPath_Reg"/>
</dbReference>
<dbReference type="InterPro" id="IPR014757">
    <property type="entry name" value="Tscrpt_reg_IclR_C"/>
</dbReference>
<name>A0ABN2Y5K4_9MICC</name>
<dbReference type="InterPro" id="IPR029016">
    <property type="entry name" value="GAF-like_dom_sf"/>
</dbReference>
<dbReference type="Gene3D" id="3.30.450.40">
    <property type="match status" value="2"/>
</dbReference>
<dbReference type="SMART" id="SM00346">
    <property type="entry name" value="HTH_ICLR"/>
    <property type="match status" value="1"/>
</dbReference>
<keyword evidence="3" id="KW-0804">Transcription</keyword>
<dbReference type="InterPro" id="IPR005471">
    <property type="entry name" value="Tscrpt_reg_IclR_N"/>
</dbReference>